<dbReference type="SUPFAM" id="SSF52402">
    <property type="entry name" value="Adenine nucleotide alpha hydrolases-like"/>
    <property type="match status" value="1"/>
</dbReference>
<evidence type="ECO:0000256" key="5">
    <source>
        <dbReference type="ARBA" id="ARBA00022840"/>
    </source>
</evidence>
<reference evidence="8 9" key="1">
    <citation type="submission" date="2016-03" db="EMBL/GenBank/DDBJ databases">
        <title>EvidentialGene: Evidence-directed Construction of Genes on Genomes.</title>
        <authorList>
            <person name="Gilbert D.G."/>
            <person name="Choi J.-H."/>
            <person name="Mockaitis K."/>
            <person name="Colbourne J."/>
            <person name="Pfrender M."/>
        </authorList>
    </citation>
    <scope>NUCLEOTIDE SEQUENCE [LARGE SCALE GENOMIC DNA]</scope>
    <source>
        <strain evidence="8 9">Xinb3</strain>
        <tissue evidence="8">Complete organism</tissue>
    </source>
</reference>
<dbReference type="GO" id="GO:0005829">
    <property type="term" value="C:cytosol"/>
    <property type="evidence" value="ECO:0007669"/>
    <property type="project" value="TreeGrafter"/>
</dbReference>
<sequence>MFKTKNVAEILIRYLWIARSFTLEEREQQYNDYIRRTVGLDKIVLMLVSGGVDSTVCAALLHKPLLQGNESSRVQAIHIDSGFLRKDESEQVVTSLQKLRLNLQEFTDVLCLQLLKCPPSTLPVESGNFPITKSIIVETFGQGLNPSPLDPYSNILPQSYDL</sequence>
<evidence type="ECO:0000256" key="3">
    <source>
        <dbReference type="ARBA" id="ARBA00022749"/>
    </source>
</evidence>
<dbReference type="STRING" id="35525.A0A162PKA0"/>
<dbReference type="AlphaFoldDB" id="A0A162PKA0"/>
<dbReference type="InterPro" id="IPR014729">
    <property type="entry name" value="Rossmann-like_a/b/a_fold"/>
</dbReference>
<keyword evidence="4 6" id="KW-0658">Purine biosynthesis</keyword>
<organism evidence="8 9">
    <name type="scientific">Daphnia magna</name>
    <dbReference type="NCBI Taxonomy" id="35525"/>
    <lineage>
        <taxon>Eukaryota</taxon>
        <taxon>Metazoa</taxon>
        <taxon>Ecdysozoa</taxon>
        <taxon>Arthropoda</taxon>
        <taxon>Crustacea</taxon>
        <taxon>Branchiopoda</taxon>
        <taxon>Diplostraca</taxon>
        <taxon>Cladocera</taxon>
        <taxon>Anomopoda</taxon>
        <taxon>Daphniidae</taxon>
        <taxon>Daphnia</taxon>
    </lineage>
</organism>
<protein>
    <submittedName>
        <fullName evidence="8">Putative GMP synthase</fullName>
    </submittedName>
</protein>
<evidence type="ECO:0000256" key="6">
    <source>
        <dbReference type="PROSITE-ProRule" id="PRU00886"/>
    </source>
</evidence>
<keyword evidence="5 6" id="KW-0067">ATP-binding</keyword>
<comment type="caution">
    <text evidence="8">The sequence shown here is derived from an EMBL/GenBank/DDBJ whole genome shotgun (WGS) entry which is preliminary data.</text>
</comment>
<keyword evidence="2 6" id="KW-0547">Nucleotide-binding</keyword>
<evidence type="ECO:0000256" key="2">
    <source>
        <dbReference type="ARBA" id="ARBA00022741"/>
    </source>
</evidence>
<feature type="domain" description="GMPS ATP-PPase" evidence="7">
    <location>
        <begin position="21"/>
        <end position="162"/>
    </location>
</feature>
<dbReference type="GO" id="GO:0005524">
    <property type="term" value="F:ATP binding"/>
    <property type="evidence" value="ECO:0007669"/>
    <property type="project" value="UniProtKB-UniRule"/>
</dbReference>
<dbReference type="OrthoDB" id="1724632at2759"/>
<evidence type="ECO:0000313" key="8">
    <source>
        <dbReference type="EMBL" id="KZS18918.1"/>
    </source>
</evidence>
<dbReference type="GO" id="GO:0003921">
    <property type="term" value="F:GMP synthase activity"/>
    <property type="evidence" value="ECO:0007669"/>
    <property type="project" value="InterPro"/>
</dbReference>
<dbReference type="InterPro" id="IPR025777">
    <property type="entry name" value="GMPS_ATP_PPase_dom"/>
</dbReference>
<keyword evidence="3 6" id="KW-0332">GMP biosynthesis</keyword>
<dbReference type="InterPro" id="IPR022310">
    <property type="entry name" value="NAD/GMP_synthase"/>
</dbReference>
<dbReference type="PROSITE" id="PS51553">
    <property type="entry name" value="GMPS_ATP_PPASE"/>
    <property type="match status" value="1"/>
</dbReference>
<gene>
    <name evidence="8" type="ORF">APZ42_014806</name>
</gene>
<evidence type="ECO:0000259" key="7">
    <source>
        <dbReference type="PROSITE" id="PS51553"/>
    </source>
</evidence>
<dbReference type="PANTHER" id="PTHR11922">
    <property type="entry name" value="GMP SYNTHASE-RELATED"/>
    <property type="match status" value="1"/>
</dbReference>
<dbReference type="EMBL" id="LRGB01000501">
    <property type="protein sequence ID" value="KZS18918.1"/>
    <property type="molecule type" value="Genomic_DNA"/>
</dbReference>
<accession>A0A162PKA0</accession>
<evidence type="ECO:0000256" key="1">
    <source>
        <dbReference type="ARBA" id="ARBA00022598"/>
    </source>
</evidence>
<proteinExistence type="predicted"/>
<evidence type="ECO:0000256" key="4">
    <source>
        <dbReference type="ARBA" id="ARBA00022755"/>
    </source>
</evidence>
<keyword evidence="1" id="KW-0436">Ligase</keyword>
<dbReference type="Gene3D" id="3.40.50.620">
    <property type="entry name" value="HUPs"/>
    <property type="match status" value="1"/>
</dbReference>
<feature type="binding site" evidence="6">
    <location>
        <begin position="49"/>
        <end position="55"/>
    </location>
    <ligand>
        <name>ATP</name>
        <dbReference type="ChEBI" id="CHEBI:30616"/>
    </ligand>
</feature>
<dbReference type="Pfam" id="PF02540">
    <property type="entry name" value="NAD_synthase"/>
    <property type="match status" value="1"/>
</dbReference>
<name>A0A162PKA0_9CRUS</name>
<dbReference type="Proteomes" id="UP000076858">
    <property type="component" value="Unassembled WGS sequence"/>
</dbReference>
<dbReference type="PANTHER" id="PTHR11922:SF2">
    <property type="entry name" value="GMP SYNTHASE [GLUTAMINE-HYDROLYZING]"/>
    <property type="match status" value="1"/>
</dbReference>
<keyword evidence="9" id="KW-1185">Reference proteome</keyword>
<evidence type="ECO:0000313" key="9">
    <source>
        <dbReference type="Proteomes" id="UP000076858"/>
    </source>
</evidence>